<dbReference type="AlphaFoldDB" id="G7W0W7"/>
<dbReference type="OrthoDB" id="9991795at2"/>
<organism evidence="2 3">
    <name type="scientific">Paenibacillus terrae (strain HPL-003)</name>
    <dbReference type="NCBI Taxonomy" id="985665"/>
    <lineage>
        <taxon>Bacteria</taxon>
        <taxon>Bacillati</taxon>
        <taxon>Bacillota</taxon>
        <taxon>Bacilli</taxon>
        <taxon>Bacillales</taxon>
        <taxon>Paenibacillaceae</taxon>
        <taxon>Paenibacillus</taxon>
    </lineage>
</organism>
<dbReference type="Proteomes" id="UP000005876">
    <property type="component" value="Chromosome"/>
</dbReference>
<dbReference type="RefSeq" id="WP_014281003.1">
    <property type="nucleotide sequence ID" value="NC_016641.1"/>
</dbReference>
<gene>
    <name evidence="2" type="ordered locus">HPL003_17750</name>
</gene>
<feature type="signal peptide" evidence="1">
    <location>
        <begin position="1"/>
        <end position="26"/>
    </location>
</feature>
<proteinExistence type="predicted"/>
<evidence type="ECO:0000256" key="1">
    <source>
        <dbReference type="SAM" id="SignalP"/>
    </source>
</evidence>
<reference evidence="3" key="1">
    <citation type="submission" date="2011-11" db="EMBL/GenBank/DDBJ databases">
        <title>Complete sequence of Paenibacillus terrae HPL-003.</title>
        <authorList>
            <person name="Shin S.H."/>
            <person name="Kim S."/>
            <person name="Kim J.Y."/>
        </authorList>
    </citation>
    <scope>NUCLEOTIDE SEQUENCE [LARGE SCALE GENOMIC DNA]</scope>
    <source>
        <strain evidence="3">HPL-003</strain>
    </source>
</reference>
<evidence type="ECO:0000313" key="2">
    <source>
        <dbReference type="EMBL" id="AET60294.1"/>
    </source>
</evidence>
<sequence>MKRKLNLILCFALLITIFLPLSSVSAYTGGYANGKNVVAMISDKYFIDRPHASKKNTTLITDNNEETSYLLPKGNMIMIDLGTNRTIDSYKLKSDSKNLRIIFYDQDTG</sequence>
<feature type="chain" id="PRO_5003504835" evidence="1">
    <location>
        <begin position="27"/>
        <end position="109"/>
    </location>
</feature>
<dbReference type="HOGENOM" id="CLU_2181311_0_0_9"/>
<reference evidence="2 3" key="3">
    <citation type="journal article" date="2012" name="J. Bacteriol.">
        <title>Genome Sequence of Paenibacillus terrae HPL-003, a Xylanase-Producing Bacterium Isolated from Soil Found in Forest Residue.</title>
        <authorList>
            <person name="Shin S.H."/>
            <person name="Kim S."/>
            <person name="Kim J.Y."/>
            <person name="Song H.Y."/>
            <person name="Cho S.J."/>
            <person name="Kim D.R."/>
            <person name="Lee K.I."/>
            <person name="Lim H.K."/>
            <person name="Park N.J."/>
            <person name="Hwang I.T."/>
            <person name="Yang K.S."/>
        </authorList>
    </citation>
    <scope>NUCLEOTIDE SEQUENCE [LARGE SCALE GENOMIC DNA]</scope>
    <source>
        <strain evidence="2 3">HPL-003</strain>
    </source>
</reference>
<keyword evidence="1" id="KW-0732">Signal</keyword>
<name>G7W0W7_PAETH</name>
<evidence type="ECO:0000313" key="3">
    <source>
        <dbReference type="Proteomes" id="UP000005876"/>
    </source>
</evidence>
<accession>G7W0W7</accession>
<protein>
    <submittedName>
        <fullName evidence="2">Uncharacterized protein</fullName>
    </submittedName>
</protein>
<dbReference type="EMBL" id="CP003107">
    <property type="protein sequence ID" value="AET60294.1"/>
    <property type="molecule type" value="Genomic_DNA"/>
</dbReference>
<dbReference type="KEGG" id="pta:HPL003_17750"/>
<reference key="2">
    <citation type="submission" date="2011-11" db="EMBL/GenBank/DDBJ databases">
        <authorList>
            <person name="Shin S.H."/>
            <person name="Kim S."/>
            <person name="Kim J.Y."/>
        </authorList>
    </citation>
    <scope>NUCLEOTIDE SEQUENCE</scope>
    <source>
        <strain>HPL-003</strain>
    </source>
</reference>
<dbReference type="STRING" id="985665.HPL003_17750"/>